<feature type="compositionally biased region" description="Low complexity" evidence="1">
    <location>
        <begin position="831"/>
        <end position="848"/>
    </location>
</feature>
<accession>A0A292PVR3</accession>
<feature type="region of interest" description="Disordered" evidence="1">
    <location>
        <begin position="1"/>
        <end position="97"/>
    </location>
</feature>
<feature type="compositionally biased region" description="Basic and acidic residues" evidence="1">
    <location>
        <begin position="547"/>
        <end position="572"/>
    </location>
</feature>
<feature type="compositionally biased region" description="Low complexity" evidence="1">
    <location>
        <begin position="881"/>
        <end position="897"/>
    </location>
</feature>
<feature type="compositionally biased region" description="Basic and acidic residues" evidence="1">
    <location>
        <begin position="56"/>
        <end position="71"/>
    </location>
</feature>
<proteinExistence type="predicted"/>
<sequence length="1346" mass="143918">MVRSSGTPEAIPPSSPPGLTTYQYQAAKPTHRSTPSTSSTSSGKGVAAAPHVSSDFLERRPSIARTEHSTDSGRTIRGNRSVDRLSGSTEGTLGNSRGNCVEVSAVTTATVVTSSRPATALGVRPSLRLRSHSTGAVSRAASVSSSPQRRGNNPLTSSGTSSSVTTPSTGNSEGSQFWESSPQGLRANPDRLFTSTPIVYPDRDSRVHPETAFGSLLGPPLPPKPPPAYSLHPTYAVGKHLGEPLGNNLQRGKDPIKARTREHRSHSQKAMLSSALEKANTAVTLDNAGNYEGAMEAYGDACVLLGQVMKRAGADEDRRKLEAIHETYTQRIEELRDLLPRPTGTEKELPARPLTEEFTDQESLYESTVIISTATTASVIGNYRYAGDVPQAMAVPPRRDSLYLGPDLSSNSEPLPPLPIARSRSAEHILVPLSPGRRPRSSKGDVIIRGEGLNHGVYESTNRESFTFGAAALSPRFSPAKERDYGIRRSMSDASLISSRRSSSHRKSGLSSSNTHSRQGSEASTSWLNTIDESGGSVSGESSPEYTSRKPTEKGDRELRREKEGDIVRQFEEDFDSQLDAAVEAAYDDGYEVDYTYDRDDELLMMRSPRMNVERAKERVREVEREMEVEVQKEKERRLERERLGFSGNRRDPDTDFIDDMEGGESDEEERMLEEMTRGYTLDDFEFNLDSKTALPRQSASTANSDSMLPRESGSSGYSSGTTWASSVSSAHMLNGTLLTTVTEAPATPPPPPPSLPPHPPPLSLPPQAPPPPPPLAPAPLAPSVQKIKEPLPTLPNPNIAAIPGLAVTKASNSVRSRRLSALAEPLKVETSTSNTVSSSNTTAVPTTLARGPPPQPGAIDSEPPSKPPPLPPVSPPLNAPPKSASAVSSSGQGTSSDLRDGSLPEPPATAQGISGRKLSSPTPPTLEPPGLSVPLTKTISDYGASGSPARYTPRITGIPGSLRQIQSSASLKSRNVVGPDTESPGTPHNPLFSSSSTSNLRKAFPRSATPATPTIVPNTPMGAPPTAGLPAGGMHLFDSKLHSPATPGNEEVLSSSIPVPLEPCPPEPLSKPFWLMRCFYQTVAHPRGGYISARLFVPREVWFIKGVKIRAVDDKISACDLVSAALAKLATVKHNDIHALYEEMQSLEGVLDRAQTVLSKKLGNEVGSVGARSFYQTEHTISESNAHDMVTKSTGVTGGKSYFSLRKLRTKSSNTALSSFGSSSNLAGGGFYGSSGLPMAAGATDSSSQPKRNLEGVTFGGPHAAYISALARLFDAAQILDRLPVFDEDSIPKKTAVSTSTKVGLELSHRHAAEFFGFYICRFVLADVSLLLDKFVKRGSEWVAQ</sequence>
<feature type="compositionally biased region" description="Polar residues" evidence="1">
    <location>
        <begin position="984"/>
        <end position="1001"/>
    </location>
</feature>
<feature type="compositionally biased region" description="Polar residues" evidence="1">
    <location>
        <begin position="173"/>
        <end position="183"/>
    </location>
</feature>
<dbReference type="PANTHER" id="PTHR37327">
    <property type="entry name" value="CHROMOSOME 1, WHOLE GENOME SHOTGUN SEQUENCE"/>
    <property type="match status" value="1"/>
</dbReference>
<feature type="region of interest" description="Disordered" evidence="1">
    <location>
        <begin position="646"/>
        <end position="670"/>
    </location>
</feature>
<feature type="compositionally biased region" description="Polar residues" evidence="1">
    <location>
        <begin position="514"/>
        <end position="532"/>
    </location>
</feature>
<feature type="compositionally biased region" description="Polar residues" evidence="1">
    <location>
        <begin position="964"/>
        <end position="974"/>
    </location>
</feature>
<feature type="compositionally biased region" description="Pro residues" evidence="1">
    <location>
        <begin position="865"/>
        <end position="880"/>
    </location>
</feature>
<feature type="compositionally biased region" description="Acidic residues" evidence="1">
    <location>
        <begin position="655"/>
        <end position="670"/>
    </location>
</feature>
<feature type="region of interest" description="Disordered" evidence="1">
    <location>
        <begin position="492"/>
        <end position="572"/>
    </location>
</feature>
<dbReference type="Gene3D" id="1.20.58.80">
    <property type="entry name" value="Phosphotransferase system, lactose/cellobiose-type IIA subunit"/>
    <property type="match status" value="1"/>
</dbReference>
<gene>
    <name evidence="3" type="ORF">GSTUAT00004253001</name>
</gene>
<dbReference type="InterPro" id="IPR036181">
    <property type="entry name" value="MIT_dom_sf"/>
</dbReference>
<keyword evidence="4" id="KW-1185">Reference proteome</keyword>
<feature type="domain" description="MIT" evidence="2">
    <location>
        <begin position="272"/>
        <end position="336"/>
    </location>
</feature>
<feature type="compositionally biased region" description="Low complexity" evidence="1">
    <location>
        <begin position="492"/>
        <end position="501"/>
    </location>
</feature>
<name>A0A292PVR3_9PEZI</name>
<feature type="compositionally biased region" description="Low complexity" evidence="1">
    <location>
        <begin position="713"/>
        <end position="724"/>
    </location>
</feature>
<dbReference type="SUPFAM" id="SSF116846">
    <property type="entry name" value="MIT domain"/>
    <property type="match status" value="1"/>
</dbReference>
<feature type="compositionally biased region" description="Polar residues" evidence="1">
    <location>
        <begin position="86"/>
        <end position="97"/>
    </location>
</feature>
<feature type="compositionally biased region" description="Pro residues" evidence="1">
    <location>
        <begin position="747"/>
        <end position="781"/>
    </location>
</feature>
<dbReference type="Pfam" id="PF04212">
    <property type="entry name" value="MIT"/>
    <property type="match status" value="1"/>
</dbReference>
<dbReference type="InterPro" id="IPR007330">
    <property type="entry name" value="MIT_dom"/>
</dbReference>
<protein>
    <recommendedName>
        <fullName evidence="2">MIT domain-containing protein</fullName>
    </recommendedName>
</protein>
<feature type="region of interest" description="Disordered" evidence="1">
    <location>
        <begin position="696"/>
        <end position="724"/>
    </location>
</feature>
<feature type="region of interest" description="Disordered" evidence="1">
    <location>
        <begin position="123"/>
        <end position="205"/>
    </location>
</feature>
<feature type="region of interest" description="Disordered" evidence="1">
    <location>
        <begin position="742"/>
        <end position="1022"/>
    </location>
</feature>
<evidence type="ECO:0000259" key="2">
    <source>
        <dbReference type="Pfam" id="PF04212"/>
    </source>
</evidence>
<evidence type="ECO:0000313" key="4">
    <source>
        <dbReference type="Proteomes" id="UP001412239"/>
    </source>
</evidence>
<reference evidence="3" key="1">
    <citation type="submission" date="2015-10" db="EMBL/GenBank/DDBJ databases">
        <authorList>
            <person name="Regsiter A."/>
            <person name="william w."/>
        </authorList>
    </citation>
    <scope>NUCLEOTIDE SEQUENCE</scope>
    <source>
        <strain evidence="3">Montdore</strain>
    </source>
</reference>
<feature type="compositionally biased region" description="Low complexity" evidence="1">
    <location>
        <begin position="533"/>
        <end position="545"/>
    </location>
</feature>
<evidence type="ECO:0000256" key="1">
    <source>
        <dbReference type="SAM" id="MobiDB-lite"/>
    </source>
</evidence>
<feature type="compositionally biased region" description="Low complexity" evidence="1">
    <location>
        <begin position="136"/>
        <end position="172"/>
    </location>
</feature>
<organism evidence="3 4">
    <name type="scientific">Tuber aestivum</name>
    <name type="common">summer truffle</name>
    <dbReference type="NCBI Taxonomy" id="59557"/>
    <lineage>
        <taxon>Eukaryota</taxon>
        <taxon>Fungi</taxon>
        <taxon>Dikarya</taxon>
        <taxon>Ascomycota</taxon>
        <taxon>Pezizomycotina</taxon>
        <taxon>Pezizomycetes</taxon>
        <taxon>Pezizales</taxon>
        <taxon>Tuberaceae</taxon>
        <taxon>Tuber</taxon>
    </lineage>
</organism>
<evidence type="ECO:0000313" key="3">
    <source>
        <dbReference type="EMBL" id="CUS11626.1"/>
    </source>
</evidence>
<dbReference type="CDD" id="cd02656">
    <property type="entry name" value="MIT"/>
    <property type="match status" value="1"/>
</dbReference>
<dbReference type="Proteomes" id="UP001412239">
    <property type="component" value="Unassembled WGS sequence"/>
</dbReference>
<feature type="compositionally biased region" description="Polar residues" evidence="1">
    <location>
        <begin position="696"/>
        <end position="707"/>
    </location>
</feature>
<dbReference type="PANTHER" id="PTHR37327:SF1">
    <property type="entry name" value="MICROTUBULE INTERACTING AND TRANSPORT DOMAIN-CONTAINING PROTEIN"/>
    <property type="match status" value="1"/>
</dbReference>
<dbReference type="EMBL" id="LN891015">
    <property type="protein sequence ID" value="CUS11626.1"/>
    <property type="molecule type" value="Genomic_DNA"/>
</dbReference>
<feature type="compositionally biased region" description="Low complexity" evidence="1">
    <location>
        <begin position="33"/>
        <end position="42"/>
    </location>
</feature>